<proteinExistence type="predicted"/>
<evidence type="ECO:0000259" key="4">
    <source>
        <dbReference type="Pfam" id="PF24883"/>
    </source>
</evidence>
<gene>
    <name evidence="5" type="ORF">EJ06DRAFT_511907</name>
</gene>
<feature type="region of interest" description="Disordered" evidence="2">
    <location>
        <begin position="67"/>
        <end position="86"/>
    </location>
</feature>
<dbReference type="Pfam" id="PF24883">
    <property type="entry name" value="NPHP3_N"/>
    <property type="match status" value="1"/>
</dbReference>
<sequence length="1121" mass="124167">MPPAKRIRTRGQFRASSSLSRPSSSVAGETTTPVPASSVSQTVLLALPSPSLNISVASYTQAATPIAPTAPLQPHPSTLRTSSSPLALQRATNRGPARRLRHVDYTIGWICALPVELAAAKEMLDEEHQPLPQHASDPNSYTLGRVGKHNTVLMVLGLTGTNSAASAAAQMKSTFTSVQLGVMVGIGGGVPSAKADIRLGDVVVCQPSKDCGGVIQYDSGKTRPDGVERTGFLNAPSMALLNAVARLKASHLTGRFGFVEHLAKLSNQSLFARDKAGPDVLYDPEYNHEEGEENCNNCKQEHSVRRQTRGEHVMIHYGTIASGNQVMRDAKERDKVSAKLGGVLCFEMEAAGVMNSFQCLPVRGICDYSDSHKSKSWQPYAAGTAAAYAKELLLLLPPAKVEMAKVEMDPFTLRVIPTLPMATGAAFDSHQDEHSVECLQDTRTELLRDISDWAEDPHGKFIFWLNGVAGTGKSTISRTVARSFEGKGQLGASFFFKRGEDDRGNVAKFFTTIASQLAIRRPQLSPFIARTIDNDPTIVDKSSHEQFQKLIIQPLKDAPLNFSPLIVVVDALDECEQEQDVRSLIQILEQGKDVSSVQLRIFITSRPELPIRLGFIEMSKETHLDVVLHVIQQDTIRRDLALYLHHEFARIRRKHNFLSRARLPSDWPGDETIQKLVEMAIPLFIFAATVCRFIADLKWNPKKTLAAILEHQHEGSNLERTYLPILDQQIADQPGNKAKAKLVAEFREIVGIIITLATPLSIISIAQLLGVSEDDIEIRLDSLHSVLSIPEDKKKPVRLLHLSFRDFLVDTEKAAGEFWVDEHEMHGKVAIKCLQLMSKGLKNDICSIGIQDPGKLRAEISDKTIKMYLPAEVQYACQYWVHHLENSKEPLLYQDAVQVFLKEHFLHWLEAMGLIERMTESVNAVNTLQSLFSSGKNTELQSFLFDAKRFLLKNRWIIEHAPLQTYISALIFAPEMSIIRKQFQMQIPDWILFQPNMQDTWDAALQTLEGHSGAVRVVAFSPDGKQLALWDAGSGKALQELKGHSGPFRAVAFSPDGNQLASASNLPRSIIFQEQWVAIGTEKLLWLPAEYRSSKFGAAVHEGKVGWGCPSGRVLIMEFIC</sequence>
<dbReference type="InterPro" id="IPR000845">
    <property type="entry name" value="Nucleoside_phosphorylase_d"/>
</dbReference>
<keyword evidence="1" id="KW-0677">Repeat</keyword>
<feature type="compositionally biased region" description="Basic residues" evidence="2">
    <location>
        <begin position="1"/>
        <end position="11"/>
    </location>
</feature>
<feature type="domain" description="Nucleoside phosphorylase" evidence="3">
    <location>
        <begin position="106"/>
        <end position="354"/>
    </location>
</feature>
<dbReference type="InterPro" id="IPR035994">
    <property type="entry name" value="Nucleoside_phosphorylase_sf"/>
</dbReference>
<dbReference type="InterPro" id="IPR001680">
    <property type="entry name" value="WD40_rpt"/>
</dbReference>
<dbReference type="InterPro" id="IPR015943">
    <property type="entry name" value="WD40/YVTN_repeat-like_dom_sf"/>
</dbReference>
<feature type="compositionally biased region" description="Polar residues" evidence="2">
    <location>
        <begin position="75"/>
        <end position="86"/>
    </location>
</feature>
<evidence type="ECO:0000256" key="1">
    <source>
        <dbReference type="ARBA" id="ARBA00022737"/>
    </source>
</evidence>
<dbReference type="PANTHER" id="PTHR46082:SF11">
    <property type="entry name" value="AAA+ ATPASE DOMAIN-CONTAINING PROTEIN-RELATED"/>
    <property type="match status" value="1"/>
</dbReference>
<dbReference type="SMART" id="SM00320">
    <property type="entry name" value="WD40"/>
    <property type="match status" value="2"/>
</dbReference>
<dbReference type="SUPFAM" id="SSF50978">
    <property type="entry name" value="WD40 repeat-like"/>
    <property type="match status" value="1"/>
</dbReference>
<feature type="region of interest" description="Disordered" evidence="2">
    <location>
        <begin position="1"/>
        <end position="37"/>
    </location>
</feature>
<dbReference type="GO" id="GO:0003824">
    <property type="term" value="F:catalytic activity"/>
    <property type="evidence" value="ECO:0007669"/>
    <property type="project" value="InterPro"/>
</dbReference>
<dbReference type="Gene3D" id="2.130.10.10">
    <property type="entry name" value="YVTN repeat-like/Quinoprotein amine dehydrogenase"/>
    <property type="match status" value="1"/>
</dbReference>
<dbReference type="OrthoDB" id="674604at2759"/>
<dbReference type="SUPFAM" id="SSF52540">
    <property type="entry name" value="P-loop containing nucleoside triphosphate hydrolases"/>
    <property type="match status" value="1"/>
</dbReference>
<dbReference type="InterPro" id="IPR056884">
    <property type="entry name" value="NPHP3-like_N"/>
</dbReference>
<dbReference type="Pfam" id="PF00400">
    <property type="entry name" value="WD40"/>
    <property type="match status" value="2"/>
</dbReference>
<feature type="compositionally biased region" description="Polar residues" evidence="2">
    <location>
        <begin position="26"/>
        <end position="37"/>
    </location>
</feature>
<dbReference type="GO" id="GO:0009116">
    <property type="term" value="P:nucleoside metabolic process"/>
    <property type="evidence" value="ECO:0007669"/>
    <property type="project" value="InterPro"/>
</dbReference>
<dbReference type="InterPro" id="IPR027417">
    <property type="entry name" value="P-loop_NTPase"/>
</dbReference>
<dbReference type="Gene3D" id="3.40.50.1580">
    <property type="entry name" value="Nucleoside phosphorylase domain"/>
    <property type="match status" value="1"/>
</dbReference>
<dbReference type="InterPro" id="IPR053137">
    <property type="entry name" value="NLR-like"/>
</dbReference>
<dbReference type="SUPFAM" id="SSF53167">
    <property type="entry name" value="Purine and uridine phosphorylases"/>
    <property type="match status" value="1"/>
</dbReference>
<dbReference type="Pfam" id="PF01048">
    <property type="entry name" value="PNP_UDP_1"/>
    <property type="match status" value="1"/>
</dbReference>
<organism evidence="5 6">
    <name type="scientific">Trichodelitschia bisporula</name>
    <dbReference type="NCBI Taxonomy" id="703511"/>
    <lineage>
        <taxon>Eukaryota</taxon>
        <taxon>Fungi</taxon>
        <taxon>Dikarya</taxon>
        <taxon>Ascomycota</taxon>
        <taxon>Pezizomycotina</taxon>
        <taxon>Dothideomycetes</taxon>
        <taxon>Dothideomycetes incertae sedis</taxon>
        <taxon>Phaeotrichales</taxon>
        <taxon>Phaeotrichaceae</taxon>
        <taxon>Trichodelitschia</taxon>
    </lineage>
</organism>
<reference evidence="5" key="1">
    <citation type="journal article" date="2020" name="Stud. Mycol.">
        <title>101 Dothideomycetes genomes: a test case for predicting lifestyles and emergence of pathogens.</title>
        <authorList>
            <person name="Haridas S."/>
            <person name="Albert R."/>
            <person name="Binder M."/>
            <person name="Bloem J."/>
            <person name="Labutti K."/>
            <person name="Salamov A."/>
            <person name="Andreopoulos B."/>
            <person name="Baker S."/>
            <person name="Barry K."/>
            <person name="Bills G."/>
            <person name="Bluhm B."/>
            <person name="Cannon C."/>
            <person name="Castanera R."/>
            <person name="Culley D."/>
            <person name="Daum C."/>
            <person name="Ezra D."/>
            <person name="Gonzalez J."/>
            <person name="Henrissat B."/>
            <person name="Kuo A."/>
            <person name="Liang C."/>
            <person name="Lipzen A."/>
            <person name="Lutzoni F."/>
            <person name="Magnuson J."/>
            <person name="Mondo S."/>
            <person name="Nolan M."/>
            <person name="Ohm R."/>
            <person name="Pangilinan J."/>
            <person name="Park H.-J."/>
            <person name="Ramirez L."/>
            <person name="Alfaro M."/>
            <person name="Sun H."/>
            <person name="Tritt A."/>
            <person name="Yoshinaga Y."/>
            <person name="Zwiers L.-H."/>
            <person name="Turgeon B."/>
            <person name="Goodwin S."/>
            <person name="Spatafora J."/>
            <person name="Crous P."/>
            <person name="Grigoriev I."/>
        </authorList>
    </citation>
    <scope>NUCLEOTIDE SEQUENCE</scope>
    <source>
        <strain evidence="5">CBS 262.69</strain>
    </source>
</reference>
<protein>
    <submittedName>
        <fullName evidence="5">Uncharacterized protein</fullName>
    </submittedName>
</protein>
<dbReference type="Gene3D" id="3.40.50.300">
    <property type="entry name" value="P-loop containing nucleotide triphosphate hydrolases"/>
    <property type="match status" value="1"/>
</dbReference>
<dbReference type="AlphaFoldDB" id="A0A6G1HUK1"/>
<feature type="domain" description="Nephrocystin 3-like N-terminal" evidence="4">
    <location>
        <begin position="449"/>
        <end position="606"/>
    </location>
</feature>
<accession>A0A6G1HUK1</accession>
<feature type="compositionally biased region" description="Low complexity" evidence="2">
    <location>
        <begin position="16"/>
        <end position="25"/>
    </location>
</feature>
<evidence type="ECO:0000256" key="2">
    <source>
        <dbReference type="SAM" id="MobiDB-lite"/>
    </source>
</evidence>
<dbReference type="PANTHER" id="PTHR46082">
    <property type="entry name" value="ATP/GTP-BINDING PROTEIN-RELATED"/>
    <property type="match status" value="1"/>
</dbReference>
<dbReference type="EMBL" id="ML996697">
    <property type="protein sequence ID" value="KAF2399700.1"/>
    <property type="molecule type" value="Genomic_DNA"/>
</dbReference>
<evidence type="ECO:0000313" key="5">
    <source>
        <dbReference type="EMBL" id="KAF2399700.1"/>
    </source>
</evidence>
<name>A0A6G1HUK1_9PEZI</name>
<evidence type="ECO:0000313" key="6">
    <source>
        <dbReference type="Proteomes" id="UP000799640"/>
    </source>
</evidence>
<dbReference type="Proteomes" id="UP000799640">
    <property type="component" value="Unassembled WGS sequence"/>
</dbReference>
<evidence type="ECO:0000259" key="3">
    <source>
        <dbReference type="Pfam" id="PF01048"/>
    </source>
</evidence>
<keyword evidence="6" id="KW-1185">Reference proteome</keyword>
<dbReference type="InterPro" id="IPR036322">
    <property type="entry name" value="WD40_repeat_dom_sf"/>
</dbReference>